<name>A0A3Q7GFZ8_SOLLC</name>
<reference evidence="1" key="1">
    <citation type="journal article" date="2012" name="Nature">
        <title>The tomato genome sequence provides insights into fleshy fruit evolution.</title>
        <authorList>
            <consortium name="Tomato Genome Consortium"/>
        </authorList>
    </citation>
    <scope>NUCLEOTIDE SEQUENCE [LARGE SCALE GENOMIC DNA]</scope>
    <source>
        <strain evidence="1">cv. Heinz 1706</strain>
    </source>
</reference>
<dbReference type="EnsemblPlants" id="Solyc05g010398.1.1">
    <property type="protein sequence ID" value="Solyc05g010398.1.1"/>
    <property type="gene ID" value="Solyc05g010398.1"/>
</dbReference>
<dbReference type="InParanoid" id="A0A3Q7GFZ8"/>
<accession>A0A3Q7GFZ8</accession>
<evidence type="ECO:0000313" key="1">
    <source>
        <dbReference type="EnsemblPlants" id="Solyc05g010398.1.1"/>
    </source>
</evidence>
<evidence type="ECO:0008006" key="3">
    <source>
        <dbReference type="Google" id="ProtNLM"/>
    </source>
</evidence>
<dbReference type="Gramene" id="Solyc05g010398.1.1">
    <property type="protein sequence ID" value="Solyc05g010398.1.1"/>
    <property type="gene ID" value="Solyc05g010398.1"/>
</dbReference>
<reference evidence="1" key="2">
    <citation type="submission" date="2019-01" db="UniProtKB">
        <authorList>
            <consortium name="EnsemblPlants"/>
        </authorList>
    </citation>
    <scope>IDENTIFICATION</scope>
    <source>
        <strain evidence="1">cv. Heinz 1706</strain>
    </source>
</reference>
<proteinExistence type="predicted"/>
<dbReference type="AlphaFoldDB" id="A0A3Q7GFZ8"/>
<organism evidence="1">
    <name type="scientific">Solanum lycopersicum</name>
    <name type="common">Tomato</name>
    <name type="synonym">Lycopersicon esculentum</name>
    <dbReference type="NCBI Taxonomy" id="4081"/>
    <lineage>
        <taxon>Eukaryota</taxon>
        <taxon>Viridiplantae</taxon>
        <taxon>Streptophyta</taxon>
        <taxon>Embryophyta</taxon>
        <taxon>Tracheophyta</taxon>
        <taxon>Spermatophyta</taxon>
        <taxon>Magnoliopsida</taxon>
        <taxon>eudicotyledons</taxon>
        <taxon>Gunneridae</taxon>
        <taxon>Pentapetalae</taxon>
        <taxon>asterids</taxon>
        <taxon>lamiids</taxon>
        <taxon>Solanales</taxon>
        <taxon>Solanaceae</taxon>
        <taxon>Solanoideae</taxon>
        <taxon>Solaneae</taxon>
        <taxon>Solanum</taxon>
        <taxon>Solanum subgen. Lycopersicon</taxon>
    </lineage>
</organism>
<protein>
    <recommendedName>
        <fullName evidence="3">Reverse transcriptase Ty1/copia-type domain-containing protein</fullName>
    </recommendedName>
</protein>
<dbReference type="Proteomes" id="UP000004994">
    <property type="component" value="Chromosome 5"/>
</dbReference>
<sequence length="122" mass="13738">MKDLGPLQFFLGIEVNYFEGGIHLNKSKYGSEMLTKTEMTLPKAVATPLARKHGLHEVVGIFQANLCKAQTLNIFKELYEYSNADRGGCRKTRISTTGFSIYIGANCILRPRRIEHSSSIER</sequence>
<keyword evidence="2" id="KW-1185">Reference proteome</keyword>
<evidence type="ECO:0000313" key="2">
    <source>
        <dbReference type="Proteomes" id="UP000004994"/>
    </source>
</evidence>